<protein>
    <recommendedName>
        <fullName evidence="3">N-acetyltransferase domain-containing protein</fullName>
    </recommendedName>
</protein>
<dbReference type="OrthoDB" id="3774915at2"/>
<keyword evidence="2" id="KW-1185">Reference proteome</keyword>
<dbReference type="Gene3D" id="3.40.630.30">
    <property type="match status" value="1"/>
</dbReference>
<dbReference type="EMBL" id="VLLL01000006">
    <property type="protein sequence ID" value="TWJ11466.1"/>
    <property type="molecule type" value="Genomic_DNA"/>
</dbReference>
<dbReference type="SUPFAM" id="SSF55729">
    <property type="entry name" value="Acyl-CoA N-acyltransferases (Nat)"/>
    <property type="match status" value="1"/>
</dbReference>
<organism evidence="1 2">
    <name type="scientific">Stackebrandtia albiflava</name>
    <dbReference type="NCBI Taxonomy" id="406432"/>
    <lineage>
        <taxon>Bacteria</taxon>
        <taxon>Bacillati</taxon>
        <taxon>Actinomycetota</taxon>
        <taxon>Actinomycetes</taxon>
        <taxon>Glycomycetales</taxon>
        <taxon>Glycomycetaceae</taxon>
        <taxon>Stackebrandtia</taxon>
    </lineage>
</organism>
<gene>
    <name evidence="1" type="ORF">LX16_2188</name>
</gene>
<evidence type="ECO:0000313" key="2">
    <source>
        <dbReference type="Proteomes" id="UP000321617"/>
    </source>
</evidence>
<reference evidence="1 2" key="1">
    <citation type="journal article" date="2013" name="Stand. Genomic Sci.">
        <title>Genomic Encyclopedia of Type Strains, Phase I: The one thousand microbial genomes (KMG-I) project.</title>
        <authorList>
            <person name="Kyrpides N.C."/>
            <person name="Woyke T."/>
            <person name="Eisen J.A."/>
            <person name="Garrity G."/>
            <person name="Lilburn T.G."/>
            <person name="Beck B.J."/>
            <person name="Whitman W.B."/>
            <person name="Hugenholtz P."/>
            <person name="Klenk H.P."/>
        </authorList>
    </citation>
    <scope>NUCLEOTIDE SEQUENCE [LARGE SCALE GENOMIC DNA]</scope>
    <source>
        <strain evidence="1 2">DSM 45044</strain>
    </source>
</reference>
<dbReference type="AlphaFoldDB" id="A0A562V0L6"/>
<sequence>MPFTLDTVPEGVRTGDFILRPITAADAELDHAAVMESREYLRGWEQDGGWPTDDFTVDANREDLDGLERRHAEGRAFTYTVMDPAETECLGCVYFMPTDVRSFTTARITPVGEERWEDYEAAVYFWVRKSRLGTATDHALRDTLRSWLAKDWNLRGHLFVTSELFTQQVEAWESGGLRRRFTIEESGKPGRYLAYL</sequence>
<evidence type="ECO:0008006" key="3">
    <source>
        <dbReference type="Google" id="ProtNLM"/>
    </source>
</evidence>
<comment type="caution">
    <text evidence="1">The sequence shown here is derived from an EMBL/GenBank/DDBJ whole genome shotgun (WGS) entry which is preliminary data.</text>
</comment>
<proteinExistence type="predicted"/>
<evidence type="ECO:0000313" key="1">
    <source>
        <dbReference type="EMBL" id="TWJ11466.1"/>
    </source>
</evidence>
<accession>A0A562V0L6</accession>
<name>A0A562V0L6_9ACTN</name>
<dbReference type="InterPro" id="IPR016181">
    <property type="entry name" value="Acyl_CoA_acyltransferase"/>
</dbReference>
<dbReference type="Proteomes" id="UP000321617">
    <property type="component" value="Unassembled WGS sequence"/>
</dbReference>
<dbReference type="RefSeq" id="WP_147137570.1">
    <property type="nucleotide sequence ID" value="NZ_BAABIJ010000002.1"/>
</dbReference>